<proteinExistence type="predicted"/>
<dbReference type="GO" id="GO:0016798">
    <property type="term" value="F:hydrolase activity, acting on glycosyl bonds"/>
    <property type="evidence" value="ECO:0007669"/>
    <property type="project" value="UniProtKB-KW"/>
</dbReference>
<dbReference type="SUPFAM" id="SSF51445">
    <property type="entry name" value="(Trans)glycosidases"/>
    <property type="match status" value="1"/>
</dbReference>
<dbReference type="InterPro" id="IPR017853">
    <property type="entry name" value="GH"/>
</dbReference>
<dbReference type="PANTHER" id="PTHR10357:SF210">
    <property type="entry name" value="MALTODEXTRIN GLUCOSIDASE"/>
    <property type="match status" value="1"/>
</dbReference>
<evidence type="ECO:0000256" key="2">
    <source>
        <dbReference type="ARBA" id="ARBA00023295"/>
    </source>
</evidence>
<dbReference type="Pfam" id="PF00128">
    <property type="entry name" value="Alpha-amylase"/>
    <property type="match status" value="1"/>
</dbReference>
<gene>
    <name evidence="4" type="ORF">LR394_36460</name>
</gene>
<evidence type="ECO:0000313" key="4">
    <source>
        <dbReference type="EMBL" id="MCD5316405.1"/>
    </source>
</evidence>
<keyword evidence="1" id="KW-0378">Hydrolase</keyword>
<comment type="caution">
    <text evidence="4">The sequence shown here is derived from an EMBL/GenBank/DDBJ whole genome shotgun (WGS) entry which is preliminary data.</text>
</comment>
<dbReference type="InterPro" id="IPR006047">
    <property type="entry name" value="GH13_cat_dom"/>
</dbReference>
<evidence type="ECO:0000313" key="5">
    <source>
        <dbReference type="Proteomes" id="UP001138997"/>
    </source>
</evidence>
<dbReference type="Gene3D" id="3.20.20.80">
    <property type="entry name" value="Glycosidases"/>
    <property type="match status" value="1"/>
</dbReference>
<sequence length="436" mass="48501">MSAWPDHVIWWHLHPISFTGAPASAGPAGHRLGRIGTWLDYVIELGANGLALGPVFASGTHGYDTVDHFRIDPRLGDEDDFATLVAACRERGVRVLLDGVFNHVGRDFPHFVDVLEHGGDSAYADWFHLDLGATDRPDGFGYRDFEGHSGLVALNHENPAVQQYTAEVMRYWLERGADGWRLDAAYAVPSAFWHSVLEQVRPQYPDAWFVGEVIHGDYPALVKAGSLDSVTQYELWKSIWSSLNDGNFFELAWTLDRHNDFSEHFLPLTFVGNHDVTRLASQLSEPRHLGHALAVLFTVAGVPSIYAGDEHAFQGVKYERADGDAEIRPEFPPTPEELAPFGWPVYRLHQDLIGLRRRYSWLTRARTRTLHLTNQAFAFELSAPGAGPGLAVLLNASDQNYGFPLERPVTGLLASEPQHSPTVVEANGWAIVELQA</sequence>
<dbReference type="AlphaFoldDB" id="A0A9X1SYJ4"/>
<accession>A0A9X1SYJ4</accession>
<dbReference type="PANTHER" id="PTHR10357">
    <property type="entry name" value="ALPHA-AMYLASE FAMILY MEMBER"/>
    <property type="match status" value="1"/>
</dbReference>
<reference evidence="4" key="1">
    <citation type="submission" date="2021-11" db="EMBL/GenBank/DDBJ databases">
        <title>Streptomyces corallinus and Kineosporia corallina sp. nov., two new coral-derived marine actinobacteria.</title>
        <authorList>
            <person name="Buangrab K."/>
            <person name="Sutthacheep M."/>
            <person name="Yeemin T."/>
            <person name="Harunari E."/>
            <person name="Igarashi Y."/>
            <person name="Sripreechasak P."/>
            <person name="Kanchanasin P."/>
            <person name="Tanasupawat S."/>
            <person name="Phongsopitanun W."/>
        </authorList>
    </citation>
    <scope>NUCLEOTIDE SEQUENCE</scope>
    <source>
        <strain evidence="4">JCM 31032</strain>
    </source>
</reference>
<dbReference type="Proteomes" id="UP001138997">
    <property type="component" value="Unassembled WGS sequence"/>
</dbReference>
<dbReference type="SMART" id="SM00642">
    <property type="entry name" value="Aamy"/>
    <property type="match status" value="1"/>
</dbReference>
<evidence type="ECO:0000256" key="1">
    <source>
        <dbReference type="ARBA" id="ARBA00022801"/>
    </source>
</evidence>
<dbReference type="GO" id="GO:0005975">
    <property type="term" value="P:carbohydrate metabolic process"/>
    <property type="evidence" value="ECO:0007669"/>
    <property type="project" value="InterPro"/>
</dbReference>
<feature type="domain" description="Glycosyl hydrolase family 13 catalytic" evidence="3">
    <location>
        <begin position="12"/>
        <end position="356"/>
    </location>
</feature>
<keyword evidence="5" id="KW-1185">Reference proteome</keyword>
<keyword evidence="2" id="KW-0326">Glycosidase</keyword>
<name>A0A9X1SYJ4_9ACTN</name>
<protein>
    <submittedName>
        <fullName evidence="4">Alpha-amylase family protein</fullName>
    </submittedName>
</protein>
<dbReference type="CDD" id="cd11354">
    <property type="entry name" value="AmyAc_bac_CMD_like"/>
    <property type="match status" value="1"/>
</dbReference>
<organism evidence="4 5">
    <name type="scientific">Kineosporia babensis</name>
    <dbReference type="NCBI Taxonomy" id="499548"/>
    <lineage>
        <taxon>Bacteria</taxon>
        <taxon>Bacillati</taxon>
        <taxon>Actinomycetota</taxon>
        <taxon>Actinomycetes</taxon>
        <taxon>Kineosporiales</taxon>
        <taxon>Kineosporiaceae</taxon>
        <taxon>Kineosporia</taxon>
    </lineage>
</organism>
<dbReference type="RefSeq" id="WP_231449253.1">
    <property type="nucleotide sequence ID" value="NZ_JAJOMB010000029.1"/>
</dbReference>
<dbReference type="EMBL" id="JAJOMB010000029">
    <property type="protein sequence ID" value="MCD5316405.1"/>
    <property type="molecule type" value="Genomic_DNA"/>
</dbReference>
<evidence type="ECO:0000259" key="3">
    <source>
        <dbReference type="SMART" id="SM00642"/>
    </source>
</evidence>